<name>A0A843TSX6_COLES</name>
<keyword evidence="3" id="KW-1185">Reference proteome</keyword>
<protein>
    <submittedName>
        <fullName evidence="2">Uncharacterized protein</fullName>
    </submittedName>
</protein>
<evidence type="ECO:0000313" key="2">
    <source>
        <dbReference type="EMBL" id="MQL73276.1"/>
    </source>
</evidence>
<dbReference type="EMBL" id="NMUH01000160">
    <property type="protein sequence ID" value="MQL73276.1"/>
    <property type="molecule type" value="Genomic_DNA"/>
</dbReference>
<organism evidence="2 3">
    <name type="scientific">Colocasia esculenta</name>
    <name type="common">Wild taro</name>
    <name type="synonym">Arum esculentum</name>
    <dbReference type="NCBI Taxonomy" id="4460"/>
    <lineage>
        <taxon>Eukaryota</taxon>
        <taxon>Viridiplantae</taxon>
        <taxon>Streptophyta</taxon>
        <taxon>Embryophyta</taxon>
        <taxon>Tracheophyta</taxon>
        <taxon>Spermatophyta</taxon>
        <taxon>Magnoliopsida</taxon>
        <taxon>Liliopsida</taxon>
        <taxon>Araceae</taxon>
        <taxon>Aroideae</taxon>
        <taxon>Colocasieae</taxon>
        <taxon>Colocasia</taxon>
    </lineage>
</organism>
<reference evidence="2" key="1">
    <citation type="submission" date="2017-07" db="EMBL/GenBank/DDBJ databases">
        <title>Taro Niue Genome Assembly and Annotation.</title>
        <authorList>
            <person name="Atibalentja N."/>
            <person name="Keating K."/>
            <person name="Fields C.J."/>
        </authorList>
    </citation>
    <scope>NUCLEOTIDE SEQUENCE</scope>
    <source>
        <strain evidence="2">Niue_2</strain>
        <tissue evidence="2">Leaf</tissue>
    </source>
</reference>
<feature type="region of interest" description="Disordered" evidence="1">
    <location>
        <begin position="1"/>
        <end position="45"/>
    </location>
</feature>
<evidence type="ECO:0000313" key="3">
    <source>
        <dbReference type="Proteomes" id="UP000652761"/>
    </source>
</evidence>
<accession>A0A843TSX6</accession>
<dbReference type="Proteomes" id="UP000652761">
    <property type="component" value="Unassembled WGS sequence"/>
</dbReference>
<proteinExistence type="predicted"/>
<comment type="caution">
    <text evidence="2">The sequence shown here is derived from an EMBL/GenBank/DDBJ whole genome shotgun (WGS) entry which is preliminary data.</text>
</comment>
<sequence>MACAHHSCPVLSDSTGFSSLPEKGPVDRGSVDTRDLPGTPSGLSWDSVSTQVQVVSTLVALTDKNI</sequence>
<dbReference type="AlphaFoldDB" id="A0A843TSX6"/>
<feature type="compositionally biased region" description="Basic and acidic residues" evidence="1">
    <location>
        <begin position="24"/>
        <end position="35"/>
    </location>
</feature>
<evidence type="ECO:0000256" key="1">
    <source>
        <dbReference type="SAM" id="MobiDB-lite"/>
    </source>
</evidence>
<gene>
    <name evidence="2" type="ORF">Taro_005633</name>
</gene>